<name>A0A8X7PI62_BRACI</name>
<comment type="caution">
    <text evidence="1">The sequence shown here is derived from an EMBL/GenBank/DDBJ whole genome shotgun (WGS) entry which is preliminary data.</text>
</comment>
<dbReference type="Proteomes" id="UP000886595">
    <property type="component" value="Unassembled WGS sequence"/>
</dbReference>
<protein>
    <submittedName>
        <fullName evidence="1">Uncharacterized protein</fullName>
    </submittedName>
</protein>
<sequence>MEAATGPQAAVAGKWGLLQHRRLLSQLSLVAAVCRRNQTGRFAGCCRGMWRLQPIRRLLLAAVGQNRVFFTILPLYF</sequence>
<evidence type="ECO:0000313" key="2">
    <source>
        <dbReference type="Proteomes" id="UP000886595"/>
    </source>
</evidence>
<proteinExistence type="predicted"/>
<evidence type="ECO:0000313" key="1">
    <source>
        <dbReference type="EMBL" id="KAG2251473.1"/>
    </source>
</evidence>
<gene>
    <name evidence="1" type="ORF">Bca52824_081609</name>
</gene>
<accession>A0A8X7PI62</accession>
<dbReference type="EMBL" id="JAAMPC010000016">
    <property type="protein sequence ID" value="KAG2251473.1"/>
    <property type="molecule type" value="Genomic_DNA"/>
</dbReference>
<dbReference type="AlphaFoldDB" id="A0A8X7PI62"/>
<keyword evidence="2" id="KW-1185">Reference proteome</keyword>
<reference evidence="1 2" key="1">
    <citation type="submission" date="2020-02" db="EMBL/GenBank/DDBJ databases">
        <authorList>
            <person name="Ma Q."/>
            <person name="Huang Y."/>
            <person name="Song X."/>
            <person name="Pei D."/>
        </authorList>
    </citation>
    <scope>NUCLEOTIDE SEQUENCE [LARGE SCALE GENOMIC DNA]</scope>
    <source>
        <strain evidence="1">Sxm20200214</strain>
        <tissue evidence="1">Leaf</tissue>
    </source>
</reference>
<organism evidence="1 2">
    <name type="scientific">Brassica carinata</name>
    <name type="common">Ethiopian mustard</name>
    <name type="synonym">Abyssinian cabbage</name>
    <dbReference type="NCBI Taxonomy" id="52824"/>
    <lineage>
        <taxon>Eukaryota</taxon>
        <taxon>Viridiplantae</taxon>
        <taxon>Streptophyta</taxon>
        <taxon>Embryophyta</taxon>
        <taxon>Tracheophyta</taxon>
        <taxon>Spermatophyta</taxon>
        <taxon>Magnoliopsida</taxon>
        <taxon>eudicotyledons</taxon>
        <taxon>Gunneridae</taxon>
        <taxon>Pentapetalae</taxon>
        <taxon>rosids</taxon>
        <taxon>malvids</taxon>
        <taxon>Brassicales</taxon>
        <taxon>Brassicaceae</taxon>
        <taxon>Brassiceae</taxon>
        <taxon>Brassica</taxon>
    </lineage>
</organism>